<name>A0A0F9LSB0_9ZZZZ</name>
<proteinExistence type="predicted"/>
<protein>
    <submittedName>
        <fullName evidence="3">Uncharacterized protein</fullName>
    </submittedName>
</protein>
<dbReference type="AlphaFoldDB" id="A0A0F9LSB0"/>
<feature type="compositionally biased region" description="Basic and acidic residues" evidence="1">
    <location>
        <begin position="1"/>
        <end position="15"/>
    </location>
</feature>
<comment type="caution">
    <text evidence="3">The sequence shown here is derived from an EMBL/GenBank/DDBJ whole genome shotgun (WGS) entry which is preliminary data.</text>
</comment>
<evidence type="ECO:0000313" key="2">
    <source>
        <dbReference type="EMBL" id="KKM14765.1"/>
    </source>
</evidence>
<accession>A0A0F9LSB0</accession>
<gene>
    <name evidence="3" type="ORF">LCGC14_1546730</name>
    <name evidence="2" type="ORF">LCGC14_1702830</name>
</gene>
<feature type="compositionally biased region" description="Acidic residues" evidence="1">
    <location>
        <begin position="18"/>
        <end position="29"/>
    </location>
</feature>
<dbReference type="EMBL" id="LAZR01015071">
    <property type="protein sequence ID" value="KKM14765.1"/>
    <property type="molecule type" value="Genomic_DNA"/>
</dbReference>
<feature type="compositionally biased region" description="Basic and acidic residues" evidence="1">
    <location>
        <begin position="30"/>
        <end position="46"/>
    </location>
</feature>
<reference evidence="3" key="1">
    <citation type="journal article" date="2015" name="Nature">
        <title>Complex archaea that bridge the gap between prokaryotes and eukaryotes.</title>
        <authorList>
            <person name="Spang A."/>
            <person name="Saw J.H."/>
            <person name="Jorgensen S.L."/>
            <person name="Zaremba-Niedzwiedzka K."/>
            <person name="Martijn J."/>
            <person name="Lind A.E."/>
            <person name="van Eijk R."/>
            <person name="Schleper C."/>
            <person name="Guy L."/>
            <person name="Ettema T.J."/>
        </authorList>
    </citation>
    <scope>NUCLEOTIDE SEQUENCE</scope>
</reference>
<dbReference type="EMBL" id="LAZR01011767">
    <property type="protein sequence ID" value="KKM59952.1"/>
    <property type="molecule type" value="Genomic_DNA"/>
</dbReference>
<feature type="region of interest" description="Disordered" evidence="1">
    <location>
        <begin position="1"/>
        <end position="65"/>
    </location>
</feature>
<organism evidence="3">
    <name type="scientific">marine sediment metagenome</name>
    <dbReference type="NCBI Taxonomy" id="412755"/>
    <lineage>
        <taxon>unclassified sequences</taxon>
        <taxon>metagenomes</taxon>
        <taxon>ecological metagenomes</taxon>
    </lineage>
</organism>
<evidence type="ECO:0000313" key="3">
    <source>
        <dbReference type="EMBL" id="KKM59952.1"/>
    </source>
</evidence>
<evidence type="ECO:0000256" key="1">
    <source>
        <dbReference type="SAM" id="MobiDB-lite"/>
    </source>
</evidence>
<sequence length="138" mass="15918">MEKEDFKVTDNRAFADGELNDLPEEEIPVPDEKKPLSVKLKEEKERKVNKKLRRREKKSKSEIAKEEAANRIMTCPLCKYKDDGLKFLQNMTKTKGKPIYNYTVCPKCGILFMPSGRVRDILKLIAYQNKTGIIVPGK</sequence>
<feature type="compositionally biased region" description="Basic residues" evidence="1">
    <location>
        <begin position="47"/>
        <end position="58"/>
    </location>
</feature>